<dbReference type="RefSeq" id="WP_118922203.1">
    <property type="nucleotide sequence ID" value="NZ_QWEG01000010.1"/>
</dbReference>
<dbReference type="InterPro" id="IPR013693">
    <property type="entry name" value="SpoIID/LytB_N"/>
</dbReference>
<dbReference type="Gene3D" id="2.30.30.40">
    <property type="entry name" value="SH3 Domains"/>
    <property type="match status" value="1"/>
</dbReference>
<dbReference type="EMBL" id="QWEG01000010">
    <property type="protein sequence ID" value="RHW37274.1"/>
    <property type="molecule type" value="Genomic_DNA"/>
</dbReference>
<feature type="signal peptide" evidence="1">
    <location>
        <begin position="1"/>
        <end position="23"/>
    </location>
</feature>
<accession>A0A417YQY6</accession>
<comment type="caution">
    <text evidence="3">The sequence shown here is derived from an EMBL/GenBank/DDBJ whole genome shotgun (WGS) entry which is preliminary data.</text>
</comment>
<feature type="domain" description="Sporulation stage II protein D amidase enhancer LytB N-terminal" evidence="2">
    <location>
        <begin position="194"/>
        <end position="276"/>
    </location>
</feature>
<dbReference type="Pfam" id="PF08486">
    <property type="entry name" value="SpoIID"/>
    <property type="match status" value="1"/>
</dbReference>
<dbReference type="PANTHER" id="PTHR30032">
    <property type="entry name" value="N-ACETYLMURAMOYL-L-ALANINE AMIDASE-RELATED"/>
    <property type="match status" value="1"/>
</dbReference>
<evidence type="ECO:0000256" key="1">
    <source>
        <dbReference type="SAM" id="SignalP"/>
    </source>
</evidence>
<dbReference type="Proteomes" id="UP000284416">
    <property type="component" value="Unassembled WGS sequence"/>
</dbReference>
<sequence length="509" mass="54602">MKKLLTALAALIILFVQPAFSEAATGKAYPKKISVIVQTGQSASIYLAGNYQLKNLQTGQTAILTYVTLNLNHDGSTVVATYPGGSQKSTSGFDVEEVTTEIAQFTTETEMRSGATTGYPIVQTFKAGEGADYINSFTNAAGEVWYNVRPQAGKSAGWVIAKNVKRVSASTLNTSRVNSGTSYRGSYHVKPTSNKQIQLVNFLDMEDYLKGVVPNEMPALWHKEALKAQAIAARSYASHDLLLYDSARSQVYKGYSGENSLANTAIKETEGLVVRYNGKVVQTFFYSTSGGRTANAWDVWGSSKTTFPYLASVEDKYEASPYSNWTETFTPASILPKFGLPVTATLYDITTENNGANGEVTGVTVKTSAGDKTIRGNEGVIRGLFPVNKVSGYTTLYSSWFTLKSTKTQPGVAVQTPDGVVDLPEMKGQMVLTPTGEITLSDSEVQVQTSSGIVSATGGTGEVTSITVNGKGFGHRIGMSQYGAKGYAENGMRAADIMKHYFPGTTVSK</sequence>
<evidence type="ECO:0000313" key="4">
    <source>
        <dbReference type="Proteomes" id="UP000284416"/>
    </source>
</evidence>
<keyword evidence="4" id="KW-1185">Reference proteome</keyword>
<dbReference type="InterPro" id="IPR013486">
    <property type="entry name" value="SpoIID/LytB"/>
</dbReference>
<evidence type="ECO:0000313" key="3">
    <source>
        <dbReference type="EMBL" id="RHW37274.1"/>
    </source>
</evidence>
<keyword evidence="1" id="KW-0732">Signal</keyword>
<dbReference type="InterPro" id="IPR051922">
    <property type="entry name" value="Bact_Sporulation_Assoc"/>
</dbReference>
<name>A0A417YQY6_9BACI</name>
<dbReference type="NCBIfam" id="TIGR02669">
    <property type="entry name" value="SpoIID_LytB"/>
    <property type="match status" value="1"/>
</dbReference>
<gene>
    <name evidence="3" type="ORF">D1B31_16020</name>
</gene>
<organism evidence="3 4">
    <name type="scientific">Neobacillus notoginsengisoli</name>
    <dbReference type="NCBI Taxonomy" id="1578198"/>
    <lineage>
        <taxon>Bacteria</taxon>
        <taxon>Bacillati</taxon>
        <taxon>Bacillota</taxon>
        <taxon>Bacilli</taxon>
        <taxon>Bacillales</taxon>
        <taxon>Bacillaceae</taxon>
        <taxon>Neobacillus</taxon>
    </lineage>
</organism>
<reference evidence="3 4" key="1">
    <citation type="journal article" date="2017" name="Int. J. Syst. Evol. Microbiol.">
        <title>Bacillus notoginsengisoli sp. nov., a novel bacterium isolated from the rhizosphere of Panax notoginseng.</title>
        <authorList>
            <person name="Zhang M.Y."/>
            <person name="Cheng J."/>
            <person name="Cai Y."/>
            <person name="Zhang T.Y."/>
            <person name="Wu Y.Y."/>
            <person name="Manikprabhu D."/>
            <person name="Li W.J."/>
            <person name="Zhang Y.X."/>
        </authorList>
    </citation>
    <scope>NUCLEOTIDE SEQUENCE [LARGE SCALE GENOMIC DNA]</scope>
    <source>
        <strain evidence="3 4">JCM 30743</strain>
    </source>
</reference>
<proteinExistence type="predicted"/>
<protein>
    <submittedName>
        <fullName evidence="3">SpoIID/LytB domain-containing protein</fullName>
    </submittedName>
</protein>
<evidence type="ECO:0000259" key="2">
    <source>
        <dbReference type="Pfam" id="PF08486"/>
    </source>
</evidence>
<dbReference type="OrthoDB" id="9794671at2"/>
<dbReference type="AlphaFoldDB" id="A0A417YQY6"/>
<feature type="chain" id="PRO_5018976284" evidence="1">
    <location>
        <begin position="24"/>
        <end position="509"/>
    </location>
</feature>
<dbReference type="PANTHER" id="PTHR30032:SF4">
    <property type="entry name" value="AMIDASE ENHANCER"/>
    <property type="match status" value="1"/>
</dbReference>
<dbReference type="GO" id="GO:0030288">
    <property type="term" value="C:outer membrane-bounded periplasmic space"/>
    <property type="evidence" value="ECO:0007669"/>
    <property type="project" value="TreeGrafter"/>
</dbReference>
<dbReference type="GO" id="GO:0030435">
    <property type="term" value="P:sporulation resulting in formation of a cellular spore"/>
    <property type="evidence" value="ECO:0007669"/>
    <property type="project" value="InterPro"/>
</dbReference>